<dbReference type="InterPro" id="IPR003593">
    <property type="entry name" value="AAA+_ATPase"/>
</dbReference>
<dbReference type="InterPro" id="IPR025420">
    <property type="entry name" value="DUF4143"/>
</dbReference>
<dbReference type="Pfam" id="PF13635">
    <property type="entry name" value="DUF4143"/>
    <property type="match status" value="1"/>
</dbReference>
<sequence length="443" mass="51251">MFKREINTELEKWQIKANRKPLILRGARQVGKTTLVKQFAEKFRQFIYLNLELEEDKRIFQNAHSFDELIEAIYFIKNASPLEKSTLVFIDEIQNSPAAIKYLRYFYENKPELPVIAAGSLLESLIDKQTSFPVGRVEYLALHPFSFTEFLDAGNYKNELEALRTIPVPVYAHDKLMSLFKKYTIIGGMPEVVKLFVETNDISEIIKTVNNLIIAYKEDVEKYARNENQSRLIRFVIDNVFKYASERIKFNHFAASNYRSREVSEAFRILEKTMLLSLIYPTTETKLPLSKNLKMSPKLQLLDTGLVNLISGIEKEILLGDDLTDTYRGKIAEHIIGQELLSKEYSPDASLVFWVREKKQSDAEIDYLINHNGRIIPVEVKSGSSGRMKSLRIFMDSAKTDIAVRFYSGKFEVTEEITPGGKRFKLLNLPLYLCSMVKEYIRE</sequence>
<dbReference type="PANTHER" id="PTHR33295">
    <property type="entry name" value="ATPASE"/>
    <property type="match status" value="1"/>
</dbReference>
<dbReference type="SUPFAM" id="SSF52540">
    <property type="entry name" value="P-loop containing nucleoside triphosphate hydrolases"/>
    <property type="match status" value="1"/>
</dbReference>
<gene>
    <name evidence="2" type="ORF">ENS31_08025</name>
</gene>
<proteinExistence type="predicted"/>
<evidence type="ECO:0000259" key="1">
    <source>
        <dbReference type="SMART" id="SM00382"/>
    </source>
</evidence>
<dbReference type="AlphaFoldDB" id="A0A7V3E7Q3"/>
<organism evidence="2">
    <name type="scientific">Ignavibacterium album</name>
    <dbReference type="NCBI Taxonomy" id="591197"/>
    <lineage>
        <taxon>Bacteria</taxon>
        <taxon>Pseudomonadati</taxon>
        <taxon>Ignavibacteriota</taxon>
        <taxon>Ignavibacteria</taxon>
        <taxon>Ignavibacteriales</taxon>
        <taxon>Ignavibacteriaceae</taxon>
        <taxon>Ignavibacterium</taxon>
    </lineage>
</organism>
<accession>A0A7V3E7Q3</accession>
<reference evidence="2" key="1">
    <citation type="journal article" date="2020" name="mSystems">
        <title>Genome- and Community-Level Interaction Insights into Carbon Utilization and Element Cycling Functions of Hydrothermarchaeota in Hydrothermal Sediment.</title>
        <authorList>
            <person name="Zhou Z."/>
            <person name="Liu Y."/>
            <person name="Xu W."/>
            <person name="Pan J."/>
            <person name="Luo Z.H."/>
            <person name="Li M."/>
        </authorList>
    </citation>
    <scope>NUCLEOTIDE SEQUENCE [LARGE SCALE GENOMIC DNA]</scope>
    <source>
        <strain evidence="2">SpSt-479</strain>
    </source>
</reference>
<dbReference type="InterPro" id="IPR027417">
    <property type="entry name" value="P-loop_NTPase"/>
</dbReference>
<dbReference type="EMBL" id="DSUJ01000008">
    <property type="protein sequence ID" value="HFI91459.1"/>
    <property type="molecule type" value="Genomic_DNA"/>
</dbReference>
<protein>
    <submittedName>
        <fullName evidence="2">DUF4143 domain-containing protein</fullName>
    </submittedName>
</protein>
<dbReference type="Gene3D" id="3.40.50.300">
    <property type="entry name" value="P-loop containing nucleotide triphosphate hydrolases"/>
    <property type="match status" value="1"/>
</dbReference>
<dbReference type="InterPro" id="IPR041682">
    <property type="entry name" value="AAA_14"/>
</dbReference>
<dbReference type="PANTHER" id="PTHR33295:SF7">
    <property type="entry name" value="ATPASE"/>
    <property type="match status" value="1"/>
</dbReference>
<dbReference type="SMART" id="SM00382">
    <property type="entry name" value="AAA"/>
    <property type="match status" value="1"/>
</dbReference>
<feature type="domain" description="AAA+ ATPase" evidence="1">
    <location>
        <begin position="18"/>
        <end position="138"/>
    </location>
</feature>
<evidence type="ECO:0000313" key="2">
    <source>
        <dbReference type="EMBL" id="HFI91459.1"/>
    </source>
</evidence>
<comment type="caution">
    <text evidence="2">The sequence shown here is derived from an EMBL/GenBank/DDBJ whole genome shotgun (WGS) entry which is preliminary data.</text>
</comment>
<name>A0A7V3E7Q3_9BACT</name>
<dbReference type="Pfam" id="PF13173">
    <property type="entry name" value="AAA_14"/>
    <property type="match status" value="1"/>
</dbReference>